<reference evidence="4 5" key="1">
    <citation type="submission" date="2023-04" db="EMBL/GenBank/DDBJ databases">
        <title>Fusibacter bizertensis strain WBS, isolated from littoral bottom sediments of the Arctic seas - biochemical and genomic analysis.</title>
        <authorList>
            <person name="Brioukhanov A.L."/>
        </authorList>
    </citation>
    <scope>NUCLEOTIDE SEQUENCE [LARGE SCALE GENOMIC DNA]</scope>
    <source>
        <strain evidence="4 5">WBS</strain>
    </source>
</reference>
<feature type="DNA-binding region" description="H-T-H motif" evidence="2">
    <location>
        <begin position="43"/>
        <end position="62"/>
    </location>
</feature>
<evidence type="ECO:0000313" key="5">
    <source>
        <dbReference type="Proteomes" id="UP001158045"/>
    </source>
</evidence>
<accession>A0ABT6NEK2</accession>
<dbReference type="Gene3D" id="1.10.357.10">
    <property type="entry name" value="Tetracycline Repressor, domain 2"/>
    <property type="match status" value="1"/>
</dbReference>
<dbReference type="PANTHER" id="PTHR30055:SF222">
    <property type="entry name" value="REGULATORY PROTEIN"/>
    <property type="match status" value="1"/>
</dbReference>
<protein>
    <submittedName>
        <fullName evidence="4">TetR/AcrR family transcriptional regulator</fullName>
    </submittedName>
</protein>
<dbReference type="EMBL" id="JARYZI010000007">
    <property type="protein sequence ID" value="MDH8678856.1"/>
    <property type="molecule type" value="Genomic_DNA"/>
</dbReference>
<name>A0ABT6NEK2_9FIRM</name>
<dbReference type="InterPro" id="IPR009057">
    <property type="entry name" value="Homeodomain-like_sf"/>
</dbReference>
<evidence type="ECO:0000256" key="1">
    <source>
        <dbReference type="ARBA" id="ARBA00023125"/>
    </source>
</evidence>
<keyword evidence="1 2" id="KW-0238">DNA-binding</keyword>
<dbReference type="PANTHER" id="PTHR30055">
    <property type="entry name" value="HTH-TYPE TRANSCRIPTIONAL REGULATOR RUTR"/>
    <property type="match status" value="1"/>
</dbReference>
<keyword evidence="5" id="KW-1185">Reference proteome</keyword>
<dbReference type="PROSITE" id="PS50977">
    <property type="entry name" value="HTH_TETR_2"/>
    <property type="match status" value="1"/>
</dbReference>
<dbReference type="InterPro" id="IPR050109">
    <property type="entry name" value="HTH-type_TetR-like_transc_reg"/>
</dbReference>
<gene>
    <name evidence="4" type="ORF">QE109_11890</name>
</gene>
<dbReference type="InterPro" id="IPR001647">
    <property type="entry name" value="HTH_TetR"/>
</dbReference>
<comment type="caution">
    <text evidence="4">The sequence shown here is derived from an EMBL/GenBank/DDBJ whole genome shotgun (WGS) entry which is preliminary data.</text>
</comment>
<proteinExistence type="predicted"/>
<dbReference type="SUPFAM" id="SSF46689">
    <property type="entry name" value="Homeodomain-like"/>
    <property type="match status" value="1"/>
</dbReference>
<dbReference type="Pfam" id="PF00440">
    <property type="entry name" value="TetR_N"/>
    <property type="match status" value="1"/>
</dbReference>
<dbReference type="PRINTS" id="PR00455">
    <property type="entry name" value="HTHTETR"/>
</dbReference>
<evidence type="ECO:0000313" key="4">
    <source>
        <dbReference type="EMBL" id="MDH8678856.1"/>
    </source>
</evidence>
<evidence type="ECO:0000259" key="3">
    <source>
        <dbReference type="PROSITE" id="PS50977"/>
    </source>
</evidence>
<feature type="domain" description="HTH tetR-type" evidence="3">
    <location>
        <begin position="20"/>
        <end position="80"/>
    </location>
</feature>
<organism evidence="4 5">
    <name type="scientific">Fusibacter bizertensis</name>
    <dbReference type="NCBI Taxonomy" id="1488331"/>
    <lineage>
        <taxon>Bacteria</taxon>
        <taxon>Bacillati</taxon>
        <taxon>Bacillota</taxon>
        <taxon>Clostridia</taxon>
        <taxon>Eubacteriales</taxon>
        <taxon>Eubacteriales Family XII. Incertae Sedis</taxon>
        <taxon>Fusibacter</taxon>
    </lineage>
</organism>
<evidence type="ECO:0000256" key="2">
    <source>
        <dbReference type="PROSITE-ProRule" id="PRU00335"/>
    </source>
</evidence>
<dbReference type="Proteomes" id="UP001158045">
    <property type="component" value="Unassembled WGS sequence"/>
</dbReference>
<dbReference type="RefSeq" id="WP_281094744.1">
    <property type="nucleotide sequence ID" value="NZ_JARYZI010000007.1"/>
</dbReference>
<sequence>MENSLLDQLLAETRQSKKHTDKLEQINKAAIELFSEKGFSNTSTKEIAIRAKVAEGTIFKHYGTKENLLLNLMLKFIQVFIPVMKEDLKQKLEKQYFKDMSSFLNYFIKERIEFILGNHDIFKVFVKEILYNDALRNNFKHLHFNDVETMFYHYFDIFKKNGELDDIENEIILKHMLKIVLTDAIWVFALSDQYKTLDVEKWTEKLIYEFLHGVSSN</sequence>